<dbReference type="Gene3D" id="3.10.450.50">
    <property type="match status" value="1"/>
</dbReference>
<accession>A0A291GXQ3</accession>
<dbReference type="Proteomes" id="UP000217889">
    <property type="component" value="Chromosome"/>
</dbReference>
<evidence type="ECO:0000313" key="4">
    <source>
        <dbReference type="Proteomes" id="UP000217889"/>
    </source>
</evidence>
<dbReference type="InterPro" id="IPR032710">
    <property type="entry name" value="NTF2-like_dom_sf"/>
</dbReference>
<evidence type="ECO:0000259" key="2">
    <source>
        <dbReference type="Pfam" id="PF14534"/>
    </source>
</evidence>
<dbReference type="OrthoDB" id="582247at2"/>
<dbReference type="NCBIfam" id="TIGR02246">
    <property type="entry name" value="SgcJ/EcaC family oxidoreductase"/>
    <property type="match status" value="1"/>
</dbReference>
<dbReference type="Pfam" id="PF14534">
    <property type="entry name" value="DUF4440"/>
    <property type="match status" value="1"/>
</dbReference>
<dbReference type="InterPro" id="IPR027843">
    <property type="entry name" value="DUF4440"/>
</dbReference>
<keyword evidence="4" id="KW-1185">Reference proteome</keyword>
<proteinExistence type="predicted"/>
<protein>
    <submittedName>
        <fullName evidence="3">DUF4440 domain-containing protein</fullName>
    </submittedName>
</protein>
<dbReference type="InterPro" id="IPR011944">
    <property type="entry name" value="Steroid_delta5-4_isomerase"/>
</dbReference>
<dbReference type="AlphaFoldDB" id="A0A291GXQ3"/>
<reference evidence="3 4" key="1">
    <citation type="journal article" date="2014" name="Int. J. Syst. Evol. Microbiol.">
        <title>Brachybacterium ginsengisoli sp. nov., isolated from soil of a ginseng field.</title>
        <authorList>
            <person name="Hoang V.A."/>
            <person name="Kim Y.J."/>
            <person name="Nguyen N.L."/>
            <person name="Yang D.C."/>
        </authorList>
    </citation>
    <scope>NUCLEOTIDE SEQUENCE [LARGE SCALE GENOMIC DNA]</scope>
    <source>
        <strain evidence="3 4">DCY80</strain>
    </source>
</reference>
<dbReference type="KEGG" id="bgg:CFK41_09635"/>
<dbReference type="SUPFAM" id="SSF54427">
    <property type="entry name" value="NTF2-like"/>
    <property type="match status" value="1"/>
</dbReference>
<organism evidence="3 4">
    <name type="scientific">Brachybacterium ginsengisoli</name>
    <dbReference type="NCBI Taxonomy" id="1331682"/>
    <lineage>
        <taxon>Bacteria</taxon>
        <taxon>Bacillati</taxon>
        <taxon>Actinomycetota</taxon>
        <taxon>Actinomycetes</taxon>
        <taxon>Micrococcales</taxon>
        <taxon>Dermabacteraceae</taxon>
        <taxon>Brachybacterium</taxon>
    </lineage>
</organism>
<name>A0A291GXQ3_9MICO</name>
<gene>
    <name evidence="3" type="ORF">CFK41_09635</name>
</gene>
<evidence type="ECO:0000313" key="3">
    <source>
        <dbReference type="EMBL" id="ATG54997.1"/>
    </source>
</evidence>
<evidence type="ECO:0000256" key="1">
    <source>
        <dbReference type="SAM" id="MobiDB-lite"/>
    </source>
</evidence>
<dbReference type="EMBL" id="CP023564">
    <property type="protein sequence ID" value="ATG54997.1"/>
    <property type="molecule type" value="Genomic_DNA"/>
</dbReference>
<sequence length="152" mass="16300">MTTTSTSSSDSVHDHQPAPVAEISDALRRVVGDVERGFTENDAGLLVRHVAPDAVIVNALGAVLRGRAAVEAATRAGLSRGPLSTATAHYRLSDIALVAPDVAVAHKSAWSTVEDADRGAPPEMNAHYVFVRREGRWWILRRQNTLVADARS</sequence>
<feature type="region of interest" description="Disordered" evidence="1">
    <location>
        <begin position="1"/>
        <end position="20"/>
    </location>
</feature>
<feature type="domain" description="DUF4440" evidence="2">
    <location>
        <begin position="28"/>
        <end position="139"/>
    </location>
</feature>